<dbReference type="InterPro" id="IPR011009">
    <property type="entry name" value="Kinase-like_dom_sf"/>
</dbReference>
<name>E9CTW8_COCPS</name>
<dbReference type="VEuPathDB" id="FungiDB:CPSG_00110"/>
<protein>
    <recommendedName>
        <fullName evidence="4">Aminoglycoside phosphotransferase domain-containing protein</fullName>
    </recommendedName>
</protein>
<dbReference type="EMBL" id="GL636486">
    <property type="protein sequence ID" value="EFW22211.1"/>
    <property type="molecule type" value="Genomic_DNA"/>
</dbReference>
<dbReference type="PANTHER" id="PTHR36091:SF2">
    <property type="entry name" value="AMINOGLYCOSIDE PHOSPHOTRANSFERASE DOMAIN-CONTAINING PROTEIN"/>
    <property type="match status" value="1"/>
</dbReference>
<sequence length="499" mass="56453">MKISSATPRAAGSGMRKSSSASAIDALMSKNFRMPLPGRWEAHPDASNKNLETNLHKTFQLQMDDGRVVMARIPHPNAGPATYATASDVAVMEFTRTVLDMPVPKVLDWNASVAENPVEAEYVLTEAPSETPLGDLWSRMKPSEKKSIIEEVVELEQKLLSAELNLSGSIYFADNGFAGCKPAEIIRNAPSSIRDLAKNRFVIGPSVHCEFWERQDDEMNIDRGPCEKKAIAHREMAWIPKYGEKYPHDNRYTYAPSQSSPQEHIELLKRYISVVPMLLPKSPELLRRTLWNFNLSGHSLFVRNGKISGLVDWTCNPVVPLILQARKPSLVSYRGEGIRERPDNFKELDGHEQERITDKIKRTNPLLSRALDVPQREVLGHLVAFAGDSWNAAHGFMKLRESLLKVLRRWDLFRMEGPKPYRFTDEEIEQHNKGGEGFNELQDFWDLLDGAVDREGFTFHENFDGAIDFFSEMRGACDAGRRGRGSRRMGALDSMSRRA</sequence>
<evidence type="ECO:0008006" key="4">
    <source>
        <dbReference type="Google" id="ProtNLM"/>
    </source>
</evidence>
<reference evidence="3" key="1">
    <citation type="journal article" date="2010" name="Genome Res.">
        <title>Population genomic sequencing of Coccidioides fungi reveals recent hybridization and transposon control.</title>
        <authorList>
            <person name="Neafsey D.E."/>
            <person name="Barker B.M."/>
            <person name="Sharpton T.J."/>
            <person name="Stajich J.E."/>
            <person name="Park D.J."/>
            <person name="Whiston E."/>
            <person name="Hung C.-Y."/>
            <person name="McMahan C."/>
            <person name="White J."/>
            <person name="Sykes S."/>
            <person name="Heiman D."/>
            <person name="Young S."/>
            <person name="Zeng Q."/>
            <person name="Abouelleil A."/>
            <person name="Aftuck L."/>
            <person name="Bessette D."/>
            <person name="Brown A."/>
            <person name="FitzGerald M."/>
            <person name="Lui A."/>
            <person name="Macdonald J.P."/>
            <person name="Priest M."/>
            <person name="Orbach M.J."/>
            <person name="Galgiani J.N."/>
            <person name="Kirkland T.N."/>
            <person name="Cole G.T."/>
            <person name="Birren B.W."/>
            <person name="Henn M.R."/>
            <person name="Taylor J.W."/>
            <person name="Rounsley S.D."/>
        </authorList>
    </citation>
    <scope>NUCLEOTIDE SEQUENCE [LARGE SCALE GENOMIC DNA]</scope>
    <source>
        <strain evidence="3">RMSCC 757 / Silveira</strain>
    </source>
</reference>
<keyword evidence="3" id="KW-1185">Reference proteome</keyword>
<evidence type="ECO:0000313" key="2">
    <source>
        <dbReference type="EMBL" id="EFW22211.1"/>
    </source>
</evidence>
<evidence type="ECO:0000313" key="3">
    <source>
        <dbReference type="Proteomes" id="UP000002497"/>
    </source>
</evidence>
<dbReference type="GO" id="GO:0005739">
    <property type="term" value="C:mitochondrion"/>
    <property type="evidence" value="ECO:0007669"/>
    <property type="project" value="TreeGrafter"/>
</dbReference>
<proteinExistence type="predicted"/>
<gene>
    <name evidence="2" type="ORF">CPSG_00110</name>
</gene>
<dbReference type="VEuPathDB" id="FungiDB:D8B26_001072"/>
<dbReference type="STRING" id="443226.E9CTW8"/>
<organism evidence="3">
    <name type="scientific">Coccidioides posadasii (strain RMSCC 757 / Silveira)</name>
    <name type="common">Valley fever fungus</name>
    <dbReference type="NCBI Taxonomy" id="443226"/>
    <lineage>
        <taxon>Eukaryota</taxon>
        <taxon>Fungi</taxon>
        <taxon>Dikarya</taxon>
        <taxon>Ascomycota</taxon>
        <taxon>Pezizomycotina</taxon>
        <taxon>Eurotiomycetes</taxon>
        <taxon>Eurotiomycetidae</taxon>
        <taxon>Onygenales</taxon>
        <taxon>Onygenaceae</taxon>
        <taxon>Coccidioides</taxon>
    </lineage>
</organism>
<reference evidence="3" key="2">
    <citation type="submission" date="2010-03" db="EMBL/GenBank/DDBJ databases">
        <title>The genome sequence of Coccidioides posadasii strain Silveira.</title>
        <authorList>
            <consortium name="The Broad Institute Genome Sequencing Center for Infectious Disease"/>
            <person name="Neafsey D."/>
            <person name="Orbach M."/>
            <person name="Henn M.R."/>
            <person name="Cole G.T."/>
            <person name="Galgiani J."/>
            <person name="Gardner M.J."/>
            <person name="Kirkland T.N."/>
            <person name="Taylor J.W."/>
            <person name="Young S.K."/>
            <person name="Zeng Q."/>
            <person name="Koehrsen M."/>
            <person name="Alvarado L."/>
            <person name="Berlin A."/>
            <person name="Borenstein D."/>
            <person name="Chapman S.B."/>
            <person name="Chen Z."/>
            <person name="Engels R."/>
            <person name="Freedman E."/>
            <person name="Gellesch M."/>
            <person name="Goldberg J."/>
            <person name="Griggs A."/>
            <person name="Gujja S."/>
            <person name="Heilman E."/>
            <person name="Heiman D."/>
            <person name="Howarth C."/>
            <person name="Jen D."/>
            <person name="Larson L."/>
            <person name="Mehta T."/>
            <person name="Neiman D."/>
            <person name="Park D."/>
            <person name="Pearson M."/>
            <person name="Richards J."/>
            <person name="Roberts A."/>
            <person name="Saif S."/>
            <person name="Shea T."/>
            <person name="Shenoy N."/>
            <person name="Sisk P."/>
            <person name="Stolte C."/>
            <person name="Sykes S."/>
            <person name="Walk T."/>
            <person name="White J."/>
            <person name="Yandava C."/>
            <person name="Haas B."/>
            <person name="Nusbaum C."/>
            <person name="Birren B."/>
        </authorList>
    </citation>
    <scope>NUCLEOTIDE SEQUENCE [LARGE SCALE GENOMIC DNA]</scope>
    <source>
        <strain evidence="3">RMSCC 757 / Silveira</strain>
    </source>
</reference>
<dbReference type="PANTHER" id="PTHR36091">
    <property type="entry name" value="ALTERED INHERITANCE OF MITOCHONDRIA PROTEIN 9, MITOCHONDRIAL"/>
    <property type="match status" value="1"/>
</dbReference>
<accession>E9CTW8</accession>
<dbReference type="OMA" id="HEQERIT"/>
<dbReference type="OrthoDB" id="2968323at2759"/>
<evidence type="ECO:0000256" key="1">
    <source>
        <dbReference type="SAM" id="MobiDB-lite"/>
    </source>
</evidence>
<feature type="region of interest" description="Disordered" evidence="1">
    <location>
        <begin position="1"/>
        <end position="20"/>
    </location>
</feature>
<dbReference type="AlphaFoldDB" id="E9CTW8"/>
<dbReference type="VEuPathDB" id="FungiDB:D8B26_001073"/>
<dbReference type="HOGENOM" id="CLU_019189_11_1_1"/>
<dbReference type="InterPro" id="IPR051035">
    <property type="entry name" value="Mito_inheritance_9"/>
</dbReference>
<dbReference type="SUPFAM" id="SSF56112">
    <property type="entry name" value="Protein kinase-like (PK-like)"/>
    <property type="match status" value="1"/>
</dbReference>
<dbReference type="eggNOG" id="ENOG502QV1E">
    <property type="taxonomic scope" value="Eukaryota"/>
</dbReference>
<dbReference type="Proteomes" id="UP000002497">
    <property type="component" value="Unassembled WGS sequence"/>
</dbReference>